<dbReference type="KEGG" id="fbm:MQE35_09140"/>
<proteinExistence type="predicted"/>
<evidence type="ECO:0000313" key="2">
    <source>
        <dbReference type="Proteomes" id="UP000831290"/>
    </source>
</evidence>
<dbReference type="EMBL" id="CP094358">
    <property type="protein sequence ID" value="UOB19482.1"/>
    <property type="molecule type" value="Genomic_DNA"/>
</dbReference>
<dbReference type="InterPro" id="IPR012657">
    <property type="entry name" value="23S_rRNA-intervening_sequence"/>
</dbReference>
<dbReference type="Pfam" id="PF05635">
    <property type="entry name" value="23S_rRNA_IVP"/>
    <property type="match status" value="1"/>
</dbReference>
<sequence>MPKLPDNEKYNLISQIRRSSRSIGTNISERFGRYHFHENIQFCRIARRIIK</sequence>
<dbReference type="NCBIfam" id="TIGR02436">
    <property type="entry name" value="four helix bundle protein"/>
    <property type="match status" value="1"/>
</dbReference>
<dbReference type="Gene3D" id="1.20.1440.60">
    <property type="entry name" value="23S rRNA-intervening sequence"/>
    <property type="match status" value="1"/>
</dbReference>
<organism evidence="1 2">
    <name type="scientific">Abyssalbus ytuae</name>
    <dbReference type="NCBI Taxonomy" id="2926907"/>
    <lineage>
        <taxon>Bacteria</taxon>
        <taxon>Pseudomonadati</taxon>
        <taxon>Bacteroidota</taxon>
        <taxon>Flavobacteriia</taxon>
        <taxon>Flavobacteriales</taxon>
        <taxon>Flavobacteriaceae</taxon>
        <taxon>Abyssalbus</taxon>
    </lineage>
</organism>
<protein>
    <submittedName>
        <fullName evidence="1">Four helix bundle protein</fullName>
    </submittedName>
</protein>
<accession>A0A9E7CV71</accession>
<reference evidence="1" key="1">
    <citation type="submission" date="2022-03" db="EMBL/GenBank/DDBJ databases">
        <title>Description of Abyssus ytuae gen. nov., sp. nov., a novel member of the family Flavobacteriaceae isolated from the sediment of Mariana Trench.</title>
        <authorList>
            <person name="Zhang J."/>
            <person name="Xu X."/>
        </authorList>
    </citation>
    <scope>NUCLEOTIDE SEQUENCE</scope>
    <source>
        <strain evidence="1">MT3330</strain>
    </source>
</reference>
<gene>
    <name evidence="1" type="ORF">MQE35_09140</name>
</gene>
<dbReference type="SUPFAM" id="SSF158446">
    <property type="entry name" value="IVS-encoded protein-like"/>
    <property type="match status" value="1"/>
</dbReference>
<dbReference type="Proteomes" id="UP000831290">
    <property type="component" value="Chromosome"/>
</dbReference>
<dbReference type="AlphaFoldDB" id="A0A9E7CV71"/>
<evidence type="ECO:0000313" key="1">
    <source>
        <dbReference type="EMBL" id="UOB19482.1"/>
    </source>
</evidence>
<keyword evidence="2" id="KW-1185">Reference proteome</keyword>
<name>A0A9E7CV71_9FLAO</name>
<dbReference type="InterPro" id="IPR036583">
    <property type="entry name" value="23S_rRNA_IVS_sf"/>
</dbReference>